<dbReference type="OrthoDB" id="26525at2759"/>
<dbReference type="PROSITE" id="PS00018">
    <property type="entry name" value="EF_HAND_1"/>
    <property type="match status" value="4"/>
</dbReference>
<reference evidence="6" key="1">
    <citation type="submission" date="2022-07" db="EMBL/GenBank/DDBJ databases">
        <title>Phylogenomic reconstructions and comparative analyses of Kickxellomycotina fungi.</title>
        <authorList>
            <person name="Reynolds N.K."/>
            <person name="Stajich J.E."/>
            <person name="Barry K."/>
            <person name="Grigoriev I.V."/>
            <person name="Crous P."/>
            <person name="Smith M.E."/>
        </authorList>
    </citation>
    <scope>NUCLEOTIDE SEQUENCE</scope>
    <source>
        <strain evidence="6">NRRL 3115</strain>
    </source>
</reference>
<sequence>MSNQNQYSDKAQDEDQASNFREAFSLFDQDNDGYISAQELGAVMRSLNKFPTERELEDMIAEIDRDNNNKIDFAEFVTLMARHEKDDTNKEAEILEAFRVFDIDGNGKIDADELRRIMTSIGEKLTEEEVEEMIREADVDGDNAINYEEFAKMISK</sequence>
<protein>
    <submittedName>
        <fullName evidence="6">Calmodulin-like 3</fullName>
    </submittedName>
</protein>
<keyword evidence="1" id="KW-0479">Metal-binding</keyword>
<evidence type="ECO:0000256" key="3">
    <source>
        <dbReference type="ARBA" id="ARBA00022837"/>
    </source>
</evidence>
<evidence type="ECO:0000259" key="5">
    <source>
        <dbReference type="PROSITE" id="PS50222"/>
    </source>
</evidence>
<feature type="region of interest" description="Disordered" evidence="4">
    <location>
        <begin position="1"/>
        <end position="22"/>
    </location>
</feature>
<dbReference type="InterPro" id="IPR011992">
    <property type="entry name" value="EF-hand-dom_pair"/>
</dbReference>
<keyword evidence="3" id="KW-0106">Calcium</keyword>
<dbReference type="SMART" id="SM00054">
    <property type="entry name" value="EFh"/>
    <property type="match status" value="4"/>
</dbReference>
<dbReference type="GO" id="GO:0005509">
    <property type="term" value="F:calcium ion binding"/>
    <property type="evidence" value="ECO:0007669"/>
    <property type="project" value="InterPro"/>
</dbReference>
<dbReference type="InterPro" id="IPR050230">
    <property type="entry name" value="CALM/Myosin/TropC-like"/>
</dbReference>
<feature type="domain" description="EF-hand" evidence="5">
    <location>
        <begin position="125"/>
        <end position="156"/>
    </location>
</feature>
<evidence type="ECO:0000313" key="7">
    <source>
        <dbReference type="Proteomes" id="UP001151518"/>
    </source>
</evidence>
<dbReference type="GO" id="GO:0016460">
    <property type="term" value="C:myosin II complex"/>
    <property type="evidence" value="ECO:0007669"/>
    <property type="project" value="TreeGrafter"/>
</dbReference>
<feature type="domain" description="EF-hand" evidence="5">
    <location>
        <begin position="51"/>
        <end position="86"/>
    </location>
</feature>
<feature type="domain" description="EF-hand" evidence="5">
    <location>
        <begin position="89"/>
        <end position="124"/>
    </location>
</feature>
<dbReference type="GO" id="GO:0005737">
    <property type="term" value="C:cytoplasm"/>
    <property type="evidence" value="ECO:0007669"/>
    <property type="project" value="UniProtKB-ARBA"/>
</dbReference>
<dbReference type="CDD" id="cd00051">
    <property type="entry name" value="EFh"/>
    <property type="match status" value="2"/>
</dbReference>
<dbReference type="FunFam" id="1.10.238.10:FF:000251">
    <property type="entry name" value="Calmodulin-related protein 97A"/>
    <property type="match status" value="1"/>
</dbReference>
<organism evidence="6 7">
    <name type="scientific">Coemansia spiralis</name>
    <dbReference type="NCBI Taxonomy" id="417178"/>
    <lineage>
        <taxon>Eukaryota</taxon>
        <taxon>Fungi</taxon>
        <taxon>Fungi incertae sedis</taxon>
        <taxon>Zoopagomycota</taxon>
        <taxon>Kickxellomycotina</taxon>
        <taxon>Kickxellomycetes</taxon>
        <taxon>Kickxellales</taxon>
        <taxon>Kickxellaceae</taxon>
        <taxon>Coemansia</taxon>
    </lineage>
</organism>
<evidence type="ECO:0000256" key="4">
    <source>
        <dbReference type="SAM" id="MobiDB-lite"/>
    </source>
</evidence>
<feature type="domain" description="EF-hand" evidence="5">
    <location>
        <begin position="15"/>
        <end position="50"/>
    </location>
</feature>
<dbReference type="InterPro" id="IPR002048">
    <property type="entry name" value="EF_hand_dom"/>
</dbReference>
<evidence type="ECO:0000256" key="1">
    <source>
        <dbReference type="ARBA" id="ARBA00022723"/>
    </source>
</evidence>
<dbReference type="PANTHER" id="PTHR23048:SF0">
    <property type="entry name" value="CALMODULIN LIKE 3"/>
    <property type="match status" value="1"/>
</dbReference>
<evidence type="ECO:0000313" key="6">
    <source>
        <dbReference type="EMBL" id="KAJ2676208.1"/>
    </source>
</evidence>
<dbReference type="Proteomes" id="UP001151518">
    <property type="component" value="Unassembled WGS sequence"/>
</dbReference>
<dbReference type="SUPFAM" id="SSF47473">
    <property type="entry name" value="EF-hand"/>
    <property type="match status" value="1"/>
</dbReference>
<dbReference type="Pfam" id="PF13499">
    <property type="entry name" value="EF-hand_7"/>
    <property type="match status" value="2"/>
</dbReference>
<proteinExistence type="predicted"/>
<evidence type="ECO:0000256" key="2">
    <source>
        <dbReference type="ARBA" id="ARBA00022737"/>
    </source>
</evidence>
<dbReference type="FunFam" id="1.10.238.10:FF:000034">
    <property type="entry name" value="Calmodulin"/>
    <property type="match status" value="1"/>
</dbReference>
<accession>A0A9W8G7N9</accession>
<dbReference type="EMBL" id="JANBTW010000042">
    <property type="protein sequence ID" value="KAJ2676208.1"/>
    <property type="molecule type" value="Genomic_DNA"/>
</dbReference>
<dbReference type="PROSITE" id="PS50222">
    <property type="entry name" value="EF_HAND_2"/>
    <property type="match status" value="4"/>
</dbReference>
<dbReference type="InterPro" id="IPR018247">
    <property type="entry name" value="EF_Hand_1_Ca_BS"/>
</dbReference>
<name>A0A9W8G7N9_9FUNG</name>
<gene>
    <name evidence="6" type="primary">CALML3</name>
    <name evidence="6" type="ORF">GGI25_003714</name>
</gene>
<dbReference type="Gene3D" id="1.10.238.10">
    <property type="entry name" value="EF-hand"/>
    <property type="match status" value="2"/>
</dbReference>
<comment type="caution">
    <text evidence="6">The sequence shown here is derived from an EMBL/GenBank/DDBJ whole genome shotgun (WGS) entry which is preliminary data.</text>
</comment>
<keyword evidence="2" id="KW-0677">Repeat</keyword>
<dbReference type="PANTHER" id="PTHR23048">
    <property type="entry name" value="MYOSIN LIGHT CHAIN 1, 3"/>
    <property type="match status" value="1"/>
</dbReference>
<dbReference type="AlphaFoldDB" id="A0A9W8G7N9"/>